<organism evidence="8 9">
    <name type="scientific">Pseudanabaena frigida</name>
    <dbReference type="NCBI Taxonomy" id="945775"/>
    <lineage>
        <taxon>Bacteria</taxon>
        <taxon>Bacillati</taxon>
        <taxon>Cyanobacteriota</taxon>
        <taxon>Cyanophyceae</taxon>
        <taxon>Pseudanabaenales</taxon>
        <taxon>Pseudanabaenaceae</taxon>
        <taxon>Pseudanabaena</taxon>
    </lineage>
</organism>
<dbReference type="SUPFAM" id="SSF142823">
    <property type="entry name" value="ComB-like"/>
    <property type="match status" value="1"/>
</dbReference>
<protein>
    <recommendedName>
        <fullName evidence="4">Probable 2-phosphosulfolactate phosphatase</fullName>
        <ecNumber evidence="3">3.1.3.71</ecNumber>
    </recommendedName>
</protein>
<dbReference type="Pfam" id="PF04029">
    <property type="entry name" value="2-ph_phosp"/>
    <property type="match status" value="1"/>
</dbReference>
<sequence>MTFNQQEFDIRCEWGEQGVAHLAPISDVCIIVDILSFSTSVDIAVSRGAIVFPYSWRDQRAAEYATKLGAELADSRRSKSKYSLSPESLTHITKGTKIVLPSPNGSTLTLTAKPATIIAGSLRNARSAALAAQKYGQKIAVIAAGERWQTDHSLRPSFEDLIGAGAIINYLKGSLSPESLAAKTIFQALESKLEAILKQCSSGKELIEKGFENDVILASQLNSSDSVPILIDDVYIGNQN</sequence>
<evidence type="ECO:0000313" key="8">
    <source>
        <dbReference type="EMBL" id="PZO37893.1"/>
    </source>
</evidence>
<gene>
    <name evidence="8" type="ORF">DCF19_17675</name>
</gene>
<comment type="catalytic activity">
    <reaction evidence="7">
        <text>(2R)-O-phospho-3-sulfolactate + H2O = (2R)-3-sulfolactate + phosphate</text>
        <dbReference type="Rhea" id="RHEA:23416"/>
        <dbReference type="ChEBI" id="CHEBI:15377"/>
        <dbReference type="ChEBI" id="CHEBI:15597"/>
        <dbReference type="ChEBI" id="CHEBI:43474"/>
        <dbReference type="ChEBI" id="CHEBI:58738"/>
        <dbReference type="EC" id="3.1.3.71"/>
    </reaction>
</comment>
<comment type="similarity">
    <text evidence="2">Belongs to the ComB family.</text>
</comment>
<keyword evidence="5" id="KW-0378">Hydrolase</keyword>
<proteinExistence type="inferred from homology"/>
<accession>A0A2W4VYF4</accession>
<dbReference type="Gene3D" id="3.90.1560.10">
    <property type="entry name" value="ComB-like"/>
    <property type="match status" value="1"/>
</dbReference>
<dbReference type="EC" id="3.1.3.71" evidence="3"/>
<evidence type="ECO:0000256" key="1">
    <source>
        <dbReference type="ARBA" id="ARBA00001946"/>
    </source>
</evidence>
<dbReference type="GO" id="GO:0050545">
    <property type="term" value="F:sulfopyruvate decarboxylase activity"/>
    <property type="evidence" value="ECO:0007669"/>
    <property type="project" value="TreeGrafter"/>
</dbReference>
<evidence type="ECO:0000313" key="9">
    <source>
        <dbReference type="Proteomes" id="UP000249467"/>
    </source>
</evidence>
<dbReference type="InterPro" id="IPR036702">
    <property type="entry name" value="ComB-like_sf"/>
</dbReference>
<dbReference type="PANTHER" id="PTHR37311">
    <property type="entry name" value="2-PHOSPHOSULFOLACTATE PHOSPHATASE-RELATED"/>
    <property type="match status" value="1"/>
</dbReference>
<reference evidence="8 9" key="2">
    <citation type="submission" date="2018-06" db="EMBL/GenBank/DDBJ databases">
        <title>Metagenomic assembly of (sub)arctic Cyanobacteria and their associated microbiome from non-axenic cultures.</title>
        <authorList>
            <person name="Baurain D."/>
        </authorList>
    </citation>
    <scope>NUCLEOTIDE SEQUENCE [LARGE SCALE GENOMIC DNA]</scope>
    <source>
        <strain evidence="8">ULC066bin1</strain>
    </source>
</reference>
<dbReference type="EMBL" id="QBML01000027">
    <property type="protein sequence ID" value="PZO37893.1"/>
    <property type="molecule type" value="Genomic_DNA"/>
</dbReference>
<evidence type="ECO:0000256" key="3">
    <source>
        <dbReference type="ARBA" id="ARBA00012953"/>
    </source>
</evidence>
<dbReference type="PANTHER" id="PTHR37311:SF1">
    <property type="entry name" value="2-PHOSPHOSULFOLACTATE PHOSPHATASE-RELATED"/>
    <property type="match status" value="1"/>
</dbReference>
<dbReference type="InterPro" id="IPR005238">
    <property type="entry name" value="ComB-like"/>
</dbReference>
<keyword evidence="6" id="KW-0460">Magnesium</keyword>
<name>A0A2W4VYF4_9CYAN</name>
<dbReference type="GO" id="GO:0050532">
    <property type="term" value="F:2-phosphosulfolactate phosphatase activity"/>
    <property type="evidence" value="ECO:0007669"/>
    <property type="project" value="UniProtKB-EC"/>
</dbReference>
<evidence type="ECO:0000256" key="6">
    <source>
        <dbReference type="ARBA" id="ARBA00022842"/>
    </source>
</evidence>
<evidence type="ECO:0000256" key="7">
    <source>
        <dbReference type="ARBA" id="ARBA00033711"/>
    </source>
</evidence>
<reference evidence="8 9" key="1">
    <citation type="submission" date="2018-04" db="EMBL/GenBank/DDBJ databases">
        <authorList>
            <person name="Go L.Y."/>
            <person name="Mitchell J.A."/>
        </authorList>
    </citation>
    <scope>NUCLEOTIDE SEQUENCE [LARGE SCALE GENOMIC DNA]</scope>
    <source>
        <strain evidence="8">ULC066bin1</strain>
    </source>
</reference>
<evidence type="ECO:0000256" key="5">
    <source>
        <dbReference type="ARBA" id="ARBA00022801"/>
    </source>
</evidence>
<comment type="caution">
    <text evidence="8">The sequence shown here is derived from an EMBL/GenBank/DDBJ whole genome shotgun (WGS) entry which is preliminary data.</text>
</comment>
<evidence type="ECO:0000256" key="4">
    <source>
        <dbReference type="ARBA" id="ARBA00021948"/>
    </source>
</evidence>
<dbReference type="GO" id="GO:0000287">
    <property type="term" value="F:magnesium ion binding"/>
    <property type="evidence" value="ECO:0007669"/>
    <property type="project" value="InterPro"/>
</dbReference>
<dbReference type="Proteomes" id="UP000249467">
    <property type="component" value="Unassembled WGS sequence"/>
</dbReference>
<evidence type="ECO:0000256" key="2">
    <source>
        <dbReference type="ARBA" id="ARBA00009997"/>
    </source>
</evidence>
<comment type="cofactor">
    <cofactor evidence="1">
        <name>Mg(2+)</name>
        <dbReference type="ChEBI" id="CHEBI:18420"/>
    </cofactor>
</comment>
<dbReference type="AlphaFoldDB" id="A0A2W4VYF4"/>